<dbReference type="RefSeq" id="WP_007051107.1">
    <property type="nucleotide sequence ID" value="NZ_DS560019.1"/>
</dbReference>
<reference evidence="4" key="2">
    <citation type="submission" date="2013-08" db="EMBL/GenBank/DDBJ databases">
        <title>Draft genome sequence of Anaerofustis stercorihominis (DSM 17244).</title>
        <authorList>
            <person name="Sudarsanam P."/>
            <person name="Ley R."/>
            <person name="Guruge J."/>
            <person name="Turnbaugh P.J."/>
            <person name="Mahowald M."/>
            <person name="Liep D."/>
            <person name="Gordon J."/>
        </authorList>
    </citation>
    <scope>NUCLEOTIDE SEQUENCE</scope>
    <source>
        <strain evidence="4">DSM 17244</strain>
    </source>
</reference>
<sequence>MNNFEYYAPTKIVFGVGEFENLGREVNIYGKRALLVEQNGPLDEMGVFDSAIRYMKDCSIEVFELKGVESNPKLSKIEEGIDFVREKNIEVIVAVGGGSTIDTAKAIAFGSVIDVDVWDYFSLKREIESSLPVIAVSTISATGAETSMHCVVTNDRDDDSSNWQKWAVHSPYVFPKTAVIDPILLKSVPKRLTAAGMADTISHIIEGYFDGVPNNPISDRVGEGIVKTVIENDYVLDDLNDLNARSNIAWASTLAMSGLQDCGRSNVGFPAHWIQHAVGAMTDSSHGEGLAVINPAWLILQNEKDSSKFVQFTKRVFNLDKGNMSDKEYGLKGIELLKEKFASWGLPSSLSELGVKEEMLMDIVDKVMNSKETYVFDRDEIMKVLKLCLYNK</sequence>
<dbReference type="EMBL" id="ABIL02000006">
    <property type="protein sequence ID" value="EDS72637.1"/>
    <property type="molecule type" value="Genomic_DNA"/>
</dbReference>
<dbReference type="InterPro" id="IPR001670">
    <property type="entry name" value="ADH_Fe/GldA"/>
</dbReference>
<accession>B1CAC6</accession>
<dbReference type="PROSITE" id="PS00913">
    <property type="entry name" value="ADH_IRON_1"/>
    <property type="match status" value="1"/>
</dbReference>
<dbReference type="Pfam" id="PF00465">
    <property type="entry name" value="Fe-ADH"/>
    <property type="match status" value="1"/>
</dbReference>
<name>B1CAC6_9FIRM</name>
<feature type="domain" description="Fe-containing alcohol dehydrogenase-like C-terminal" evidence="3">
    <location>
        <begin position="193"/>
        <end position="385"/>
    </location>
</feature>
<dbReference type="InterPro" id="IPR056798">
    <property type="entry name" value="ADH_Fe_C"/>
</dbReference>
<dbReference type="InterPro" id="IPR018211">
    <property type="entry name" value="ADH_Fe_CS"/>
</dbReference>
<dbReference type="InterPro" id="IPR044731">
    <property type="entry name" value="BDH-like"/>
</dbReference>
<dbReference type="Gene3D" id="3.40.50.1970">
    <property type="match status" value="1"/>
</dbReference>
<keyword evidence="1 4" id="KW-0560">Oxidoreductase</keyword>
<evidence type="ECO:0000313" key="5">
    <source>
        <dbReference type="Proteomes" id="UP000005178"/>
    </source>
</evidence>
<dbReference type="GeneID" id="98001362"/>
<feature type="domain" description="Alcohol dehydrogenase iron-type/glycerol dehydrogenase GldA" evidence="2">
    <location>
        <begin position="9"/>
        <end position="182"/>
    </location>
</feature>
<dbReference type="CDD" id="cd08187">
    <property type="entry name" value="BDH"/>
    <property type="match status" value="1"/>
</dbReference>
<dbReference type="AlphaFoldDB" id="B1CAC6"/>
<dbReference type="FunFam" id="3.40.50.1970:FF:000003">
    <property type="entry name" value="Alcohol dehydrogenase, iron-containing"/>
    <property type="match status" value="1"/>
</dbReference>
<evidence type="ECO:0000259" key="3">
    <source>
        <dbReference type="Pfam" id="PF25137"/>
    </source>
</evidence>
<organism evidence="4 5">
    <name type="scientific">Anaerofustis stercorihominis DSM 17244</name>
    <dbReference type="NCBI Taxonomy" id="445971"/>
    <lineage>
        <taxon>Bacteria</taxon>
        <taxon>Bacillati</taxon>
        <taxon>Bacillota</taxon>
        <taxon>Clostridia</taxon>
        <taxon>Eubacteriales</taxon>
        <taxon>Eubacteriaceae</taxon>
        <taxon>Anaerofustis</taxon>
    </lineage>
</organism>
<evidence type="ECO:0000313" key="4">
    <source>
        <dbReference type="EMBL" id="EDS72637.1"/>
    </source>
</evidence>
<dbReference type="Gene3D" id="1.20.1090.10">
    <property type="entry name" value="Dehydroquinate synthase-like - alpha domain"/>
    <property type="match status" value="1"/>
</dbReference>
<dbReference type="Pfam" id="PF25137">
    <property type="entry name" value="ADH_Fe_C"/>
    <property type="match status" value="1"/>
</dbReference>
<reference evidence="4" key="1">
    <citation type="submission" date="2008-01" db="EMBL/GenBank/DDBJ databases">
        <authorList>
            <person name="Fulton L."/>
            <person name="Clifton S."/>
            <person name="Fulton B."/>
            <person name="Xu J."/>
            <person name="Minx P."/>
            <person name="Pepin K.H."/>
            <person name="Johnson M."/>
            <person name="Thiruvilangam P."/>
            <person name="Bhonagiri V."/>
            <person name="Nash W.E."/>
            <person name="Mardis E.R."/>
            <person name="Wilson R.K."/>
        </authorList>
    </citation>
    <scope>NUCLEOTIDE SEQUENCE [LARGE SCALE GENOMIC DNA]</scope>
    <source>
        <strain evidence="4">DSM 17244</strain>
    </source>
</reference>
<proteinExistence type="predicted"/>
<dbReference type="GO" id="GO:1990002">
    <property type="term" value="F:methylglyoxal reductase (NADPH) (acetol producing) activity"/>
    <property type="evidence" value="ECO:0007669"/>
    <property type="project" value="TreeGrafter"/>
</dbReference>
<dbReference type="SUPFAM" id="SSF56796">
    <property type="entry name" value="Dehydroquinate synthase-like"/>
    <property type="match status" value="1"/>
</dbReference>
<dbReference type="EC" id="1.1.1.1" evidence="4"/>
<gene>
    <name evidence="4" type="ORF">ANASTE_02368</name>
</gene>
<dbReference type="eggNOG" id="COG1979">
    <property type="taxonomic scope" value="Bacteria"/>
</dbReference>
<dbReference type="PANTHER" id="PTHR43633:SF1">
    <property type="entry name" value="ALCOHOL DEHYDROGENASE YQHD"/>
    <property type="match status" value="1"/>
</dbReference>
<evidence type="ECO:0000259" key="2">
    <source>
        <dbReference type="Pfam" id="PF00465"/>
    </source>
</evidence>
<dbReference type="STRING" id="445971.ANASTE_02368"/>
<protein>
    <submittedName>
        <fullName evidence="4">Alcohol dehydrogenase, iron-dependent</fullName>
        <ecNumber evidence="4">1.1.1.1</ecNumber>
    </submittedName>
</protein>
<dbReference type="PANTHER" id="PTHR43633">
    <property type="entry name" value="ALCOHOL DEHYDROGENASE YQHD"/>
    <property type="match status" value="1"/>
</dbReference>
<keyword evidence="5" id="KW-1185">Reference proteome</keyword>
<dbReference type="GO" id="GO:0046872">
    <property type="term" value="F:metal ion binding"/>
    <property type="evidence" value="ECO:0007669"/>
    <property type="project" value="InterPro"/>
</dbReference>
<dbReference type="Proteomes" id="UP000005178">
    <property type="component" value="Unassembled WGS sequence"/>
</dbReference>
<dbReference type="GO" id="GO:1990362">
    <property type="term" value="F:butanol dehydrogenase (NAD+) activity"/>
    <property type="evidence" value="ECO:0007669"/>
    <property type="project" value="InterPro"/>
</dbReference>
<dbReference type="OrthoDB" id="9804734at2"/>
<evidence type="ECO:0000256" key="1">
    <source>
        <dbReference type="ARBA" id="ARBA00023002"/>
    </source>
</evidence>
<comment type="caution">
    <text evidence="4">The sequence shown here is derived from an EMBL/GenBank/DDBJ whole genome shotgun (WGS) entry which is preliminary data.</text>
</comment>
<dbReference type="GO" id="GO:0008106">
    <property type="term" value="F:alcohol dehydrogenase (NADP+) activity"/>
    <property type="evidence" value="ECO:0007669"/>
    <property type="project" value="TreeGrafter"/>
</dbReference>
<dbReference type="GO" id="GO:0005829">
    <property type="term" value="C:cytosol"/>
    <property type="evidence" value="ECO:0007669"/>
    <property type="project" value="TreeGrafter"/>
</dbReference>
<dbReference type="HOGENOM" id="CLU_007207_0_4_9"/>